<reference evidence="2 3" key="1">
    <citation type="submission" date="2021-06" db="EMBL/GenBank/DDBJ databases">
        <title>Actinomycetes sequencing.</title>
        <authorList>
            <person name="Shan Q."/>
        </authorList>
    </citation>
    <scope>NUCLEOTIDE SEQUENCE [LARGE SCALE GENOMIC DNA]</scope>
    <source>
        <strain evidence="2 3">NEAU-G5</strain>
    </source>
</reference>
<proteinExistence type="predicted"/>
<sequence length="122" mass="12468">MQVREAERQPLVSGGRGVSGSRAPPHTGRAKNDTSESDSAHEAPARVGGYLCSPGPDPPRPATGAAAAAFGAYLRELGAVEPAAVLTLHQGDDLGRPAILGVELRQDDPRVRVSGAAVALPD</sequence>
<evidence type="ECO:0000313" key="2">
    <source>
        <dbReference type="EMBL" id="MBU3067152.1"/>
    </source>
</evidence>
<feature type="compositionally biased region" description="Basic and acidic residues" evidence="1">
    <location>
        <begin position="30"/>
        <end position="44"/>
    </location>
</feature>
<dbReference type="RefSeq" id="WP_215923239.1">
    <property type="nucleotide sequence ID" value="NZ_JAHKNI010000019.1"/>
</dbReference>
<name>A0ABS6BA26_9NOCA</name>
<gene>
    <name evidence="2" type="ORF">KO481_37235</name>
</gene>
<evidence type="ECO:0000313" key="3">
    <source>
        <dbReference type="Proteomes" id="UP000733379"/>
    </source>
</evidence>
<dbReference type="SUPFAM" id="SSF54506">
    <property type="entry name" value="Diaminopimelate epimerase-like"/>
    <property type="match status" value="1"/>
</dbReference>
<comment type="caution">
    <text evidence="2">The sequence shown here is derived from an EMBL/GenBank/DDBJ whole genome shotgun (WGS) entry which is preliminary data.</text>
</comment>
<dbReference type="EMBL" id="JAHKNI010000019">
    <property type="protein sequence ID" value="MBU3067152.1"/>
    <property type="molecule type" value="Genomic_DNA"/>
</dbReference>
<dbReference type="Pfam" id="PF02567">
    <property type="entry name" value="PhzC-PhzF"/>
    <property type="match status" value="1"/>
</dbReference>
<feature type="region of interest" description="Disordered" evidence="1">
    <location>
        <begin position="1"/>
        <end position="64"/>
    </location>
</feature>
<keyword evidence="3" id="KW-1185">Reference proteome</keyword>
<dbReference type="Gene3D" id="3.10.310.10">
    <property type="entry name" value="Diaminopimelate Epimerase, Chain A, domain 1"/>
    <property type="match status" value="1"/>
</dbReference>
<dbReference type="InterPro" id="IPR003719">
    <property type="entry name" value="Phenazine_PhzF-like"/>
</dbReference>
<protein>
    <submittedName>
        <fullName evidence="2">PhzF family phenazine biosynthesis protein</fullName>
    </submittedName>
</protein>
<evidence type="ECO:0000256" key="1">
    <source>
        <dbReference type="SAM" id="MobiDB-lite"/>
    </source>
</evidence>
<accession>A0ABS6BA26</accession>
<organism evidence="2 3">
    <name type="scientific">Nocardia albiluteola</name>
    <dbReference type="NCBI Taxonomy" id="2842303"/>
    <lineage>
        <taxon>Bacteria</taxon>
        <taxon>Bacillati</taxon>
        <taxon>Actinomycetota</taxon>
        <taxon>Actinomycetes</taxon>
        <taxon>Mycobacteriales</taxon>
        <taxon>Nocardiaceae</taxon>
        <taxon>Nocardia</taxon>
    </lineage>
</organism>
<dbReference type="Proteomes" id="UP000733379">
    <property type="component" value="Unassembled WGS sequence"/>
</dbReference>